<comment type="function">
    <text evidence="1 14">Component of the general transcription and DNA repair factor IIH (TFIIH) core complex, which is involved in general and transcription-coupled nucleotide excision repair (NER) of damaged DNA and, when complexed to TFIIK, in RNA transcription by RNA polymerase II. In NER, TFIIH acts by opening DNA around the lesion to allow the excision of the damaged oligonucleotide and its replacement by a new DNA fragment. In transcription, TFIIH has an essential role in transcription initiation. When the pre-initiation complex (PIC) has been established, TFIIH is required for promoter opening and promoter escape. Phosphorylation of the C-terminal tail (CTD) of the largest subunit of RNA polymerase II by the kinase module TFIIK controls the initiation of transcription.</text>
</comment>
<feature type="compositionally biased region" description="Polar residues" evidence="15">
    <location>
        <begin position="179"/>
        <end position="212"/>
    </location>
</feature>
<dbReference type="Pfam" id="PF03850">
    <property type="entry name" value="Tfb4"/>
    <property type="match status" value="1"/>
</dbReference>
<keyword evidence="8 14" id="KW-0862">Zinc</keyword>
<accession>A0AAN7VRX5</accession>
<dbReference type="AlphaFoldDB" id="A0AAN7VRX5"/>
<evidence type="ECO:0000313" key="16">
    <source>
        <dbReference type="EMBL" id="KAK5698836.1"/>
    </source>
</evidence>
<keyword evidence="9 14" id="KW-0805">Transcription regulation</keyword>
<evidence type="ECO:0000256" key="5">
    <source>
        <dbReference type="ARBA" id="ARBA00022723"/>
    </source>
</evidence>
<evidence type="ECO:0000256" key="6">
    <source>
        <dbReference type="ARBA" id="ARBA00022763"/>
    </source>
</evidence>
<keyword evidence="7 14" id="KW-0863">Zinc-finger</keyword>
<dbReference type="EMBL" id="JAVRQU010000009">
    <property type="protein sequence ID" value="KAK5698836.1"/>
    <property type="molecule type" value="Genomic_DNA"/>
</dbReference>
<evidence type="ECO:0000256" key="14">
    <source>
        <dbReference type="RuleBase" id="RU368090"/>
    </source>
</evidence>
<evidence type="ECO:0000256" key="7">
    <source>
        <dbReference type="ARBA" id="ARBA00022771"/>
    </source>
</evidence>
<evidence type="ECO:0000256" key="9">
    <source>
        <dbReference type="ARBA" id="ARBA00023015"/>
    </source>
</evidence>
<dbReference type="InterPro" id="IPR036465">
    <property type="entry name" value="vWFA_dom_sf"/>
</dbReference>
<feature type="region of interest" description="Disordered" evidence="15">
    <location>
        <begin position="378"/>
        <end position="407"/>
    </location>
</feature>
<dbReference type="PANTHER" id="PTHR12831">
    <property type="entry name" value="TRANSCRIPTION INITIATION FACTOR IIH TFIIH , POLYPEPTIDE 3-RELATED"/>
    <property type="match status" value="1"/>
</dbReference>
<evidence type="ECO:0000256" key="3">
    <source>
        <dbReference type="ARBA" id="ARBA00005273"/>
    </source>
</evidence>
<evidence type="ECO:0000256" key="15">
    <source>
        <dbReference type="SAM" id="MobiDB-lite"/>
    </source>
</evidence>
<comment type="similarity">
    <text evidence="3 14">Belongs to the TFB4 family.</text>
</comment>
<dbReference type="Proteomes" id="UP001310594">
    <property type="component" value="Unassembled WGS sequence"/>
</dbReference>
<evidence type="ECO:0000256" key="13">
    <source>
        <dbReference type="ARBA" id="ARBA00033341"/>
    </source>
</evidence>
<dbReference type="GO" id="GO:0005675">
    <property type="term" value="C:transcription factor TFIIH holo complex"/>
    <property type="evidence" value="ECO:0007669"/>
    <property type="project" value="UniProtKB-UniRule"/>
</dbReference>
<feature type="compositionally biased region" description="Basic residues" evidence="15">
    <location>
        <begin position="378"/>
        <end position="387"/>
    </location>
</feature>
<dbReference type="GO" id="GO:0006355">
    <property type="term" value="P:regulation of DNA-templated transcription"/>
    <property type="evidence" value="ECO:0007669"/>
    <property type="project" value="InterPro"/>
</dbReference>
<comment type="caution">
    <text evidence="16">The sequence shown here is derived from an EMBL/GenBank/DDBJ whole genome shotgun (WGS) entry which is preliminary data.</text>
</comment>
<evidence type="ECO:0000256" key="12">
    <source>
        <dbReference type="ARBA" id="ARBA00023242"/>
    </source>
</evidence>
<dbReference type="GO" id="GO:0006289">
    <property type="term" value="P:nucleotide-excision repair"/>
    <property type="evidence" value="ECO:0007669"/>
    <property type="project" value="UniProtKB-UniRule"/>
</dbReference>
<keyword evidence="6 14" id="KW-0227">DNA damage</keyword>
<dbReference type="PANTHER" id="PTHR12831:SF0">
    <property type="entry name" value="GENERAL TRANSCRIPTION FACTOR IIH SUBUNIT 3"/>
    <property type="match status" value="1"/>
</dbReference>
<keyword evidence="5 14" id="KW-0479">Metal-binding</keyword>
<gene>
    <name evidence="16" type="primary">TFB4</name>
    <name evidence="16" type="ORF">LTR97_006484</name>
</gene>
<protein>
    <recommendedName>
        <fullName evidence="4 14">General transcription and DNA repair factor IIH subunit TFB4</fullName>
        <shortName evidence="14">TFIIH subunit TFB4</shortName>
    </recommendedName>
    <alternativeName>
        <fullName evidence="13 14">RNA polymerase II transcription factor B subunit 4</fullName>
    </alternativeName>
</protein>
<feature type="compositionally biased region" description="Gly residues" evidence="15">
    <location>
        <begin position="396"/>
        <end position="407"/>
    </location>
</feature>
<proteinExistence type="inferred from homology"/>
<keyword evidence="11 14" id="KW-0234">DNA repair</keyword>
<organism evidence="16 17">
    <name type="scientific">Elasticomyces elasticus</name>
    <dbReference type="NCBI Taxonomy" id="574655"/>
    <lineage>
        <taxon>Eukaryota</taxon>
        <taxon>Fungi</taxon>
        <taxon>Dikarya</taxon>
        <taxon>Ascomycota</taxon>
        <taxon>Pezizomycotina</taxon>
        <taxon>Dothideomycetes</taxon>
        <taxon>Dothideomycetidae</taxon>
        <taxon>Mycosphaerellales</taxon>
        <taxon>Teratosphaeriaceae</taxon>
        <taxon>Elasticomyces</taxon>
    </lineage>
</organism>
<name>A0AAN7VRX5_9PEZI</name>
<reference evidence="16" key="1">
    <citation type="submission" date="2023-08" db="EMBL/GenBank/DDBJ databases">
        <title>Black Yeasts Isolated from many extreme environments.</title>
        <authorList>
            <person name="Coleine C."/>
            <person name="Stajich J.E."/>
            <person name="Selbmann L."/>
        </authorList>
    </citation>
    <scope>NUCLEOTIDE SEQUENCE</scope>
    <source>
        <strain evidence="16">CCFEE 5810</strain>
    </source>
</reference>
<evidence type="ECO:0000256" key="11">
    <source>
        <dbReference type="ARBA" id="ARBA00023204"/>
    </source>
</evidence>
<evidence type="ECO:0000256" key="4">
    <source>
        <dbReference type="ARBA" id="ARBA00021280"/>
    </source>
</evidence>
<evidence type="ECO:0000313" key="17">
    <source>
        <dbReference type="Proteomes" id="UP001310594"/>
    </source>
</evidence>
<evidence type="ECO:0000256" key="10">
    <source>
        <dbReference type="ARBA" id="ARBA00023163"/>
    </source>
</evidence>
<evidence type="ECO:0000256" key="1">
    <source>
        <dbReference type="ARBA" id="ARBA00002817"/>
    </source>
</evidence>
<keyword evidence="12 14" id="KW-0539">Nucleus</keyword>
<evidence type="ECO:0000256" key="2">
    <source>
        <dbReference type="ARBA" id="ARBA00004123"/>
    </source>
</evidence>
<comment type="subcellular location">
    <subcellularLocation>
        <location evidence="2 14">Nucleus</location>
    </subcellularLocation>
</comment>
<sequence>MSTTTSNKRLIAYVDSGQSASGKMNAVDATDRAATQQEVEAPSLLTIILDTNPHAWALLADTLPLSKAVANLLVFINAHLSINYANRVAVLASHSERAEWLYPTPAVHNNGDSNGSSGGAVQAPDDANKYRPFAQLEYALLTNLQALLRTTTPASISSSPSTLLAGALTRALTYISKQSLSTGPSQPGNTSFNYSDPSSVAGGNSLNPSDDITTSRSSSQRLTTRILILSVSGDLSGSYIELMNTIFACQRLSIPLDILKLSGSATFLQQAADTTGGIYLSLTTPVQRAGLLQYLMFAFLPDPAARENLVMPGETEGVDFRAACFCHKRVVDVGFVCSICLSIFCEPLGDGTCLLCGSHLSMGNYGRKPVVIARVKKAKTGTGKKRKVGDGVETPGSGGGGTPVPPG</sequence>
<dbReference type="GO" id="GO:0008270">
    <property type="term" value="F:zinc ion binding"/>
    <property type="evidence" value="ECO:0007669"/>
    <property type="project" value="UniProtKB-KW"/>
</dbReference>
<feature type="region of interest" description="Disordered" evidence="15">
    <location>
        <begin position="179"/>
        <end position="217"/>
    </location>
</feature>
<dbReference type="GO" id="GO:0000439">
    <property type="term" value="C:transcription factor TFIIH core complex"/>
    <property type="evidence" value="ECO:0007669"/>
    <property type="project" value="UniProtKB-UniRule"/>
</dbReference>
<keyword evidence="10 14" id="KW-0804">Transcription</keyword>
<dbReference type="Gene3D" id="3.40.50.410">
    <property type="entry name" value="von Willebrand factor, type A domain"/>
    <property type="match status" value="1"/>
</dbReference>
<dbReference type="InterPro" id="IPR004600">
    <property type="entry name" value="TFIIH_Tfb4/GTF2H3"/>
</dbReference>
<evidence type="ECO:0000256" key="8">
    <source>
        <dbReference type="ARBA" id="ARBA00022833"/>
    </source>
</evidence>
<comment type="subunit">
    <text evidence="14">Component of the 7-subunit TFIIH core complex composed of XPB/SSL2, XPD/RAD3, SSL1, TFB1, TFB2, TFB4 and TFB5, which is active in NER. The core complex associates with the 3-subunit CTD-kinase module TFIIK composed of CCL1, KIN28 and TFB3 to form the 10-subunit holoenzyme (holo-TFIIH) active in transcription.</text>
</comment>